<dbReference type="Proteomes" id="UP000199118">
    <property type="component" value="Unassembled WGS sequence"/>
</dbReference>
<evidence type="ECO:0000256" key="1">
    <source>
        <dbReference type="ARBA" id="ARBA00006745"/>
    </source>
</evidence>
<evidence type="ECO:0000259" key="3">
    <source>
        <dbReference type="Pfam" id="PF01979"/>
    </source>
</evidence>
<keyword evidence="2" id="KW-0378">Hydrolase</keyword>
<dbReference type="InterPro" id="IPR050287">
    <property type="entry name" value="MTA/SAH_deaminase"/>
</dbReference>
<protein>
    <submittedName>
        <fullName evidence="4">Cytosine/adenosine deaminase</fullName>
    </submittedName>
</protein>
<dbReference type="AlphaFoldDB" id="A0A1H3ELU5"/>
<dbReference type="OrthoDB" id="9796020at2"/>
<dbReference type="Gene3D" id="2.30.40.10">
    <property type="entry name" value="Urease, subunit C, domain 1"/>
    <property type="match status" value="1"/>
</dbReference>
<reference evidence="4 5" key="1">
    <citation type="submission" date="2016-10" db="EMBL/GenBank/DDBJ databases">
        <authorList>
            <person name="de Groot N.N."/>
        </authorList>
    </citation>
    <scope>NUCLEOTIDE SEQUENCE [LARGE SCALE GENOMIC DNA]</scope>
    <source>
        <strain evidence="4 5">DSM 17890</strain>
    </source>
</reference>
<dbReference type="InterPro" id="IPR032466">
    <property type="entry name" value="Metal_Hydrolase"/>
</dbReference>
<dbReference type="InterPro" id="IPR006680">
    <property type="entry name" value="Amidohydro-rel"/>
</dbReference>
<feature type="domain" description="Amidohydrolase-related" evidence="3">
    <location>
        <begin position="63"/>
        <end position="433"/>
    </location>
</feature>
<accession>A0A1H3ELU5</accession>
<dbReference type="SUPFAM" id="SSF51556">
    <property type="entry name" value="Metallo-dependent hydrolases"/>
    <property type="match status" value="1"/>
</dbReference>
<gene>
    <name evidence="4" type="ORF">SAMN05444336_11059</name>
</gene>
<dbReference type="InterPro" id="IPR011059">
    <property type="entry name" value="Metal-dep_hydrolase_composite"/>
</dbReference>
<dbReference type="GO" id="GO:0016810">
    <property type="term" value="F:hydrolase activity, acting on carbon-nitrogen (but not peptide) bonds"/>
    <property type="evidence" value="ECO:0007669"/>
    <property type="project" value="InterPro"/>
</dbReference>
<proteinExistence type="inferred from homology"/>
<comment type="similarity">
    <text evidence="1">Belongs to the metallo-dependent hydrolases superfamily. ATZ/TRZ family.</text>
</comment>
<dbReference type="Pfam" id="PF01979">
    <property type="entry name" value="Amidohydro_1"/>
    <property type="match status" value="1"/>
</dbReference>
<dbReference type="STRING" id="356660.SAMN05444336_11059"/>
<dbReference type="EMBL" id="FNMZ01000010">
    <property type="protein sequence ID" value="SDX78934.1"/>
    <property type="molecule type" value="Genomic_DNA"/>
</dbReference>
<evidence type="ECO:0000313" key="4">
    <source>
        <dbReference type="EMBL" id="SDX78934.1"/>
    </source>
</evidence>
<dbReference type="Gene3D" id="3.20.20.140">
    <property type="entry name" value="Metal-dependent hydrolases"/>
    <property type="match status" value="1"/>
</dbReference>
<organism evidence="4 5">
    <name type="scientific">Albimonas donghaensis</name>
    <dbReference type="NCBI Taxonomy" id="356660"/>
    <lineage>
        <taxon>Bacteria</taxon>
        <taxon>Pseudomonadati</taxon>
        <taxon>Pseudomonadota</taxon>
        <taxon>Alphaproteobacteria</taxon>
        <taxon>Rhodobacterales</taxon>
        <taxon>Paracoccaceae</taxon>
        <taxon>Albimonas</taxon>
    </lineage>
</organism>
<dbReference type="RefSeq" id="WP_092684713.1">
    <property type="nucleotide sequence ID" value="NZ_FNMZ01000010.1"/>
</dbReference>
<name>A0A1H3ELU5_9RHOB</name>
<dbReference type="PANTHER" id="PTHR43794:SF11">
    <property type="entry name" value="AMIDOHYDROLASE-RELATED DOMAIN-CONTAINING PROTEIN"/>
    <property type="match status" value="1"/>
</dbReference>
<sequence length="495" mass="53925">MTASEAPVTVIRNADWAVVWNEEAARHEYARGVDVVFQGDRIVSSDGTWTGPFDTEIDGRDRMVMPGFVDVHSHPSFETMLKGLTEEVYSPNFYMSSLYEFLTLFEIDEEGMRASTEVALAELLQSGVTSLCDISFAHDGWLDGLAATGIRAFAAPMFRNGPWKTANGHSVYYELDEKAGEASMRAAMDCLDAAAKHPSGRVSGVVSPSQIDTCFEGLLREAMSEAQSRDLPFTIHAAQGVVEFNEMIRRHGRTPIQWMDDIGILNDRTLIGHGIFLDSHPQVGWTTSSDDLGMIADAGASVAHCPTVFVRRGISLQHFAGYVERGVNMTIGTDTHPQNMVEELKTAIYVARTISGNAAKPTAEMVFHAATVGGAKALRRDDIGKVAPGAKADLVLVDLTHASLRPLRDPIRALIFSGGERPIKDVYVDGRQVVADGRAMFIDYESAMVRVEAAQKRSMDLVHTRDWAGRSADAAMPPVFPMRGHNAPLAKGGAK</sequence>
<dbReference type="PANTHER" id="PTHR43794">
    <property type="entry name" value="AMINOHYDROLASE SSNA-RELATED"/>
    <property type="match status" value="1"/>
</dbReference>
<keyword evidence="5" id="KW-1185">Reference proteome</keyword>
<evidence type="ECO:0000256" key="2">
    <source>
        <dbReference type="ARBA" id="ARBA00022801"/>
    </source>
</evidence>
<dbReference type="SUPFAM" id="SSF51338">
    <property type="entry name" value="Composite domain of metallo-dependent hydrolases"/>
    <property type="match status" value="2"/>
</dbReference>
<evidence type="ECO:0000313" key="5">
    <source>
        <dbReference type="Proteomes" id="UP000199118"/>
    </source>
</evidence>